<keyword evidence="4" id="KW-0060">Ascorbate biosynthesis</keyword>
<dbReference type="EC" id="1.1.3.8" evidence="3"/>
<dbReference type="Proteomes" id="UP001189122">
    <property type="component" value="Unassembled WGS sequence"/>
</dbReference>
<evidence type="ECO:0000256" key="3">
    <source>
        <dbReference type="ARBA" id="ARBA00013121"/>
    </source>
</evidence>
<dbReference type="PANTHER" id="PTHR13878:SF125">
    <property type="entry name" value="L-GULONOLACTONE OXIDASE 3"/>
    <property type="match status" value="1"/>
</dbReference>
<dbReference type="InterPro" id="IPR010030">
    <property type="entry name" value="GULO_Plant"/>
</dbReference>
<evidence type="ECO:0000256" key="4">
    <source>
        <dbReference type="ARBA" id="ARBA00022644"/>
    </source>
</evidence>
<evidence type="ECO:0000256" key="1">
    <source>
        <dbReference type="ARBA" id="ARBA00005147"/>
    </source>
</evidence>
<sequence length="524" mass="57916">MECWASAVVYPTTEEEIRAAVARAQQSCQKVKVVSGFSHTIPKLVCPSSVGESIVISTAKLNSHIEVDVENRRVTADSGVGLRALIDKVEAVGLSLVAAPYWEGFVVGKRWRRPRPSGGAPASCSGRESSGFAEIIELDGGDEAFNAAKISLGLLGVISKVTFSLEPAFKRSISLSFRDDGRLQDEFMELAGAHEFADITWYPSQHSAVYRLDDRVPRNSSGEGRTTSWVSEPPYPVLQGEKVNEAARSRSGVCAMAAVELAFKRLMANGLKNDGNLFLGYPVVGHQGRMQTSGSCVNSPASDVLNACAWDPSIRGLFFFETTAIFPASTFRGFVTDVKKLRDLRPEDFCGVDVYNGLLIRFIKASLAYLGQPEDSVAVDFNYFRADEPSTPRLNQDVWEEVEQMAFFKHRARPHWGKNRRVAFHGVPQKYPNFSEFQAVKMMLDPAGMFSSEWSDEILLGKEAADKEDGCAMEGLCICSEDRHCNPRHGYRCKPGLVYQEARSADTQPLLQRPPYTKHVDSCR</sequence>
<dbReference type="InterPro" id="IPR036318">
    <property type="entry name" value="FAD-bd_PCMH-like_sf"/>
</dbReference>
<proteinExistence type="inferred from homology"/>
<comment type="similarity">
    <text evidence="2">Belongs to the oxygen-dependent FAD-linked oxidoreductase family.</text>
</comment>
<evidence type="ECO:0000313" key="9">
    <source>
        <dbReference type="Proteomes" id="UP001189122"/>
    </source>
</evidence>
<dbReference type="NCBIfam" id="TIGR01677">
    <property type="entry name" value="pln_FAD_oxido"/>
    <property type="match status" value="1"/>
</dbReference>
<dbReference type="Gene3D" id="3.30.465.10">
    <property type="match status" value="1"/>
</dbReference>
<feature type="domain" description="FAD-binding PCMH-type" evidence="7">
    <location>
        <begin position="1"/>
        <end position="168"/>
    </location>
</feature>
<dbReference type="InterPro" id="IPR050432">
    <property type="entry name" value="FAD-linked_Oxidoreductases_BP"/>
</dbReference>
<dbReference type="EMBL" id="CACRZD030000009">
    <property type="protein sequence ID" value="CAA6666009.1"/>
    <property type="molecule type" value="Genomic_DNA"/>
</dbReference>
<dbReference type="PROSITE" id="PS51387">
    <property type="entry name" value="FAD_PCMH"/>
    <property type="match status" value="1"/>
</dbReference>
<protein>
    <recommendedName>
        <fullName evidence="3">L-gulonolactone oxidase</fullName>
        <ecNumber evidence="3">1.1.3.8</ecNumber>
    </recommendedName>
</protein>
<dbReference type="UniPathway" id="UPA00132"/>
<evidence type="ECO:0000259" key="7">
    <source>
        <dbReference type="PROSITE" id="PS51387"/>
    </source>
</evidence>
<reference evidence="8 9" key="1">
    <citation type="submission" date="2019-12" db="EMBL/GenBank/DDBJ databases">
        <authorList>
            <person name="Scholz U."/>
            <person name="Mascher M."/>
            <person name="Fiebig A."/>
        </authorList>
    </citation>
    <scope>NUCLEOTIDE SEQUENCE</scope>
</reference>
<name>A0A7I8J7F6_SPIIN</name>
<dbReference type="GO" id="GO:0050105">
    <property type="term" value="F:L-gulonolactone oxidase activity"/>
    <property type="evidence" value="ECO:0007669"/>
    <property type="project" value="UniProtKB-EC"/>
</dbReference>
<keyword evidence="9" id="KW-1185">Reference proteome</keyword>
<dbReference type="GO" id="GO:0019853">
    <property type="term" value="P:L-ascorbic acid biosynthetic process"/>
    <property type="evidence" value="ECO:0007669"/>
    <property type="project" value="UniProtKB-UniPathway"/>
</dbReference>
<dbReference type="InterPro" id="IPR016166">
    <property type="entry name" value="FAD-bd_PCMH"/>
</dbReference>
<comment type="catalytic activity">
    <reaction evidence="6">
        <text>L-gulono-1,4-lactone + O2 = L-ascorbate + H2O2 + H(+)</text>
        <dbReference type="Rhea" id="RHEA:32363"/>
        <dbReference type="ChEBI" id="CHEBI:15378"/>
        <dbReference type="ChEBI" id="CHEBI:15379"/>
        <dbReference type="ChEBI" id="CHEBI:16240"/>
        <dbReference type="ChEBI" id="CHEBI:17587"/>
        <dbReference type="ChEBI" id="CHEBI:38290"/>
        <dbReference type="EC" id="1.1.3.8"/>
    </reaction>
</comment>
<accession>A0A7I8J7F6</accession>
<dbReference type="InterPro" id="IPR007173">
    <property type="entry name" value="ALO_C"/>
</dbReference>
<dbReference type="PANTHER" id="PTHR13878">
    <property type="entry name" value="GULONOLACTONE OXIDASE"/>
    <property type="match status" value="1"/>
</dbReference>
<dbReference type="InterPro" id="IPR016169">
    <property type="entry name" value="FAD-bd_PCMH_sub2"/>
</dbReference>
<dbReference type="GO" id="GO:0071949">
    <property type="term" value="F:FAD binding"/>
    <property type="evidence" value="ECO:0007669"/>
    <property type="project" value="InterPro"/>
</dbReference>
<comment type="pathway">
    <text evidence="1">Cofactor biosynthesis; L-ascorbate biosynthesis.</text>
</comment>
<evidence type="ECO:0000256" key="5">
    <source>
        <dbReference type="ARBA" id="ARBA00023002"/>
    </source>
</evidence>
<dbReference type="Gene3D" id="3.30.70.2520">
    <property type="match status" value="1"/>
</dbReference>
<dbReference type="InterPro" id="IPR006094">
    <property type="entry name" value="Oxid_FAD_bind_N"/>
</dbReference>
<organism evidence="8">
    <name type="scientific">Spirodela intermedia</name>
    <name type="common">Intermediate duckweed</name>
    <dbReference type="NCBI Taxonomy" id="51605"/>
    <lineage>
        <taxon>Eukaryota</taxon>
        <taxon>Viridiplantae</taxon>
        <taxon>Streptophyta</taxon>
        <taxon>Embryophyta</taxon>
        <taxon>Tracheophyta</taxon>
        <taxon>Spermatophyta</taxon>
        <taxon>Magnoliopsida</taxon>
        <taxon>Liliopsida</taxon>
        <taxon>Araceae</taxon>
        <taxon>Lemnoideae</taxon>
        <taxon>Spirodela</taxon>
    </lineage>
</organism>
<evidence type="ECO:0000313" key="8">
    <source>
        <dbReference type="EMBL" id="CAA2626711.1"/>
    </source>
</evidence>
<dbReference type="AlphaFoldDB" id="A0A7I8J7F6"/>
<dbReference type="InterPro" id="IPR055154">
    <property type="entry name" value="GULLO2-like_C"/>
</dbReference>
<dbReference type="Pfam" id="PF01565">
    <property type="entry name" value="FAD_binding_4"/>
    <property type="match status" value="1"/>
</dbReference>
<dbReference type="GO" id="GO:0016020">
    <property type="term" value="C:membrane"/>
    <property type="evidence" value="ECO:0007669"/>
    <property type="project" value="InterPro"/>
</dbReference>
<keyword evidence="5" id="KW-0560">Oxidoreductase</keyword>
<dbReference type="SUPFAM" id="SSF56176">
    <property type="entry name" value="FAD-binding/transporter-associated domain-like"/>
    <property type="match status" value="1"/>
</dbReference>
<evidence type="ECO:0000256" key="6">
    <source>
        <dbReference type="ARBA" id="ARBA00048083"/>
    </source>
</evidence>
<dbReference type="EMBL" id="LR743596">
    <property type="protein sequence ID" value="CAA2626711.1"/>
    <property type="molecule type" value="Genomic_DNA"/>
</dbReference>
<gene>
    <name evidence="8" type="ORF">SI7747_09012398</name>
</gene>
<dbReference type="Pfam" id="PF22906">
    <property type="entry name" value="GULLO2-like_3rd"/>
    <property type="match status" value="1"/>
</dbReference>
<dbReference type="GO" id="GO:0003885">
    <property type="term" value="F:D-arabinono-1,4-lactone oxidase activity"/>
    <property type="evidence" value="ECO:0007669"/>
    <property type="project" value="InterPro"/>
</dbReference>
<dbReference type="Pfam" id="PF04030">
    <property type="entry name" value="ALO"/>
    <property type="match status" value="1"/>
</dbReference>
<evidence type="ECO:0000256" key="2">
    <source>
        <dbReference type="ARBA" id="ARBA00005466"/>
    </source>
</evidence>